<evidence type="ECO:0000256" key="1">
    <source>
        <dbReference type="SAM" id="SignalP"/>
    </source>
</evidence>
<dbReference type="Proteomes" id="UP000199086">
    <property type="component" value="Unassembled WGS sequence"/>
</dbReference>
<reference evidence="2 3" key="1">
    <citation type="submission" date="2016-06" db="EMBL/GenBank/DDBJ databases">
        <authorList>
            <person name="Olsen C.W."/>
            <person name="Carey S."/>
            <person name="Hinshaw L."/>
            <person name="Karasin A.I."/>
        </authorList>
    </citation>
    <scope>NUCLEOTIDE SEQUENCE [LARGE SCALE GENOMIC DNA]</scope>
    <source>
        <strain evidence="2 3">LZ-22</strain>
    </source>
</reference>
<feature type="chain" id="PRO_5011666276" evidence="1">
    <location>
        <begin position="39"/>
        <end position="156"/>
    </location>
</feature>
<name>A0A1G6GD15_9ACTN</name>
<sequence>MTDFIPSTDTTISRRTLAKGAAWAVPAIAIASALPATAASKCADFTLDSAKSCKDPGKPFGYKLYICFTNGCGGAQSNSVVQITSIVNGSGGTLTKGPDQTGGTLTATFTGVGSCQLLTGYGTSSAQFLTITYSIDGAPAQTVTLDAPPTTSHCIV</sequence>
<dbReference type="InterPro" id="IPR006311">
    <property type="entry name" value="TAT_signal"/>
</dbReference>
<keyword evidence="1" id="KW-0732">Signal</keyword>
<proteinExistence type="predicted"/>
<organism evidence="2 3">
    <name type="scientific">Raineyella antarctica</name>
    <dbReference type="NCBI Taxonomy" id="1577474"/>
    <lineage>
        <taxon>Bacteria</taxon>
        <taxon>Bacillati</taxon>
        <taxon>Actinomycetota</taxon>
        <taxon>Actinomycetes</taxon>
        <taxon>Propionibacteriales</taxon>
        <taxon>Propionibacteriaceae</taxon>
        <taxon>Raineyella</taxon>
    </lineage>
</organism>
<gene>
    <name evidence="2" type="ORF">GA0111570_101131</name>
</gene>
<accession>A0A1G6GD15</accession>
<dbReference type="RefSeq" id="WP_092605348.1">
    <property type="nucleotide sequence ID" value="NZ_FMYF01000001.1"/>
</dbReference>
<evidence type="ECO:0000313" key="2">
    <source>
        <dbReference type="EMBL" id="SDB79860.1"/>
    </source>
</evidence>
<feature type="signal peptide" evidence="1">
    <location>
        <begin position="1"/>
        <end position="38"/>
    </location>
</feature>
<dbReference type="EMBL" id="FMYF01000001">
    <property type="protein sequence ID" value="SDB79860.1"/>
    <property type="molecule type" value="Genomic_DNA"/>
</dbReference>
<dbReference type="STRING" id="1577474.GA0111570_101131"/>
<dbReference type="PROSITE" id="PS51318">
    <property type="entry name" value="TAT"/>
    <property type="match status" value="1"/>
</dbReference>
<protein>
    <submittedName>
        <fullName evidence="2">Uncharacterized protein</fullName>
    </submittedName>
</protein>
<keyword evidence="3" id="KW-1185">Reference proteome</keyword>
<dbReference type="AlphaFoldDB" id="A0A1G6GD15"/>
<evidence type="ECO:0000313" key="3">
    <source>
        <dbReference type="Proteomes" id="UP000199086"/>
    </source>
</evidence>